<feature type="domain" description="Methyltransferase type 11" evidence="1">
    <location>
        <begin position="50"/>
        <end position="143"/>
    </location>
</feature>
<reference evidence="2 3" key="1">
    <citation type="submission" date="2018-01" db="EMBL/GenBank/DDBJ databases">
        <title>Draft genome sequence of Salinispora sp. 13K206.</title>
        <authorList>
            <person name="Sahin N."/>
            <person name="Saygin H."/>
            <person name="Ay H."/>
        </authorList>
    </citation>
    <scope>NUCLEOTIDE SEQUENCE [LARGE SCALE GENOMIC DNA]</scope>
    <source>
        <strain evidence="2 3">13K206</strain>
    </source>
</reference>
<dbReference type="GO" id="GO:0008757">
    <property type="term" value="F:S-adenosylmethionine-dependent methyltransferase activity"/>
    <property type="evidence" value="ECO:0007669"/>
    <property type="project" value="InterPro"/>
</dbReference>
<evidence type="ECO:0000313" key="3">
    <source>
        <dbReference type="Proteomes" id="UP000248749"/>
    </source>
</evidence>
<keyword evidence="3" id="KW-1185">Reference proteome</keyword>
<evidence type="ECO:0000313" key="2">
    <source>
        <dbReference type="EMBL" id="PZG02710.1"/>
    </source>
</evidence>
<dbReference type="PANTHER" id="PTHR45036:SF1">
    <property type="entry name" value="METHYLTRANSFERASE LIKE 7A"/>
    <property type="match status" value="1"/>
</dbReference>
<dbReference type="RefSeq" id="WP_111132349.1">
    <property type="nucleotide sequence ID" value="NZ_POUB01000005.1"/>
</dbReference>
<evidence type="ECO:0000259" key="1">
    <source>
        <dbReference type="Pfam" id="PF08241"/>
    </source>
</evidence>
<dbReference type="PANTHER" id="PTHR45036">
    <property type="entry name" value="METHYLTRANSFERASE LIKE 7B"/>
    <property type="match status" value="1"/>
</dbReference>
<protein>
    <submittedName>
        <fullName evidence="2">SAM-dependent methyltransferase</fullName>
    </submittedName>
</protein>
<comment type="caution">
    <text evidence="2">The sequence shown here is derived from an EMBL/GenBank/DDBJ whole genome shotgun (WGS) entry which is preliminary data.</text>
</comment>
<gene>
    <name evidence="2" type="ORF">C1I99_01590</name>
</gene>
<dbReference type="GO" id="GO:0032259">
    <property type="term" value="P:methylation"/>
    <property type="evidence" value="ECO:0007669"/>
    <property type="project" value="UniProtKB-KW"/>
</dbReference>
<dbReference type="InterPro" id="IPR013216">
    <property type="entry name" value="Methyltransf_11"/>
</dbReference>
<dbReference type="InterPro" id="IPR029063">
    <property type="entry name" value="SAM-dependent_MTases_sf"/>
</dbReference>
<organism evidence="2 3">
    <name type="scientific">Micromonospora deserti</name>
    <dbReference type="NCBI Taxonomy" id="2070366"/>
    <lineage>
        <taxon>Bacteria</taxon>
        <taxon>Bacillati</taxon>
        <taxon>Actinomycetota</taxon>
        <taxon>Actinomycetes</taxon>
        <taxon>Micromonosporales</taxon>
        <taxon>Micromonosporaceae</taxon>
        <taxon>Micromonospora</taxon>
    </lineage>
</organism>
<dbReference type="SUPFAM" id="SSF53335">
    <property type="entry name" value="S-adenosyl-L-methionine-dependent methyltransferases"/>
    <property type="match status" value="1"/>
</dbReference>
<dbReference type="Pfam" id="PF08241">
    <property type="entry name" value="Methyltransf_11"/>
    <property type="match status" value="1"/>
</dbReference>
<dbReference type="InterPro" id="IPR052356">
    <property type="entry name" value="Thiol_S-MT"/>
</dbReference>
<dbReference type="OrthoDB" id="65624at2"/>
<dbReference type="Proteomes" id="UP000248749">
    <property type="component" value="Unassembled WGS sequence"/>
</dbReference>
<sequence>MATSDESTAKARRVWEKMAPHYDRDIRFWEKVQFPGGREWVCSRATGRVLEVAVGTGRNFPFYPPGVSLTGIELSPQMLDIARQRATDLGLDVELRVADAQELPFDDASFDTVVCTLSLCAIPDHGRAIAEMARVLRPGGRLLLLDHIASRWWPVWAVQRLTELVTIRAAGEHMTRRPKVMLAAAGLAVAESERLRLGTVERVHAGKPVNGG</sequence>
<keyword evidence="2" id="KW-0808">Transferase</keyword>
<dbReference type="EMBL" id="POUB01000005">
    <property type="protein sequence ID" value="PZG02710.1"/>
    <property type="molecule type" value="Genomic_DNA"/>
</dbReference>
<keyword evidence="2" id="KW-0489">Methyltransferase</keyword>
<accession>A0A2W2DP63</accession>
<dbReference type="CDD" id="cd02440">
    <property type="entry name" value="AdoMet_MTases"/>
    <property type="match status" value="1"/>
</dbReference>
<dbReference type="Gene3D" id="3.40.50.150">
    <property type="entry name" value="Vaccinia Virus protein VP39"/>
    <property type="match status" value="1"/>
</dbReference>
<proteinExistence type="predicted"/>
<dbReference type="AlphaFoldDB" id="A0A2W2DP63"/>
<name>A0A2W2DP63_9ACTN</name>